<evidence type="ECO:0000313" key="3">
    <source>
        <dbReference type="Proteomes" id="UP000196655"/>
    </source>
</evidence>
<evidence type="ECO:0000313" key="2">
    <source>
        <dbReference type="EMBL" id="OWJ66187.1"/>
    </source>
</evidence>
<protein>
    <recommendedName>
        <fullName evidence="4">Secreted protein</fullName>
    </recommendedName>
</protein>
<dbReference type="AlphaFoldDB" id="A0A211ZM73"/>
<dbReference type="Proteomes" id="UP000196655">
    <property type="component" value="Unassembled WGS sequence"/>
</dbReference>
<feature type="chain" id="PRO_5012962209" description="Secreted protein" evidence="1">
    <location>
        <begin position="23"/>
        <end position="83"/>
    </location>
</feature>
<dbReference type="EMBL" id="NHON01000027">
    <property type="protein sequence ID" value="OWJ66187.1"/>
    <property type="molecule type" value="Genomic_DNA"/>
</dbReference>
<comment type="caution">
    <text evidence="2">The sequence shown here is derived from an EMBL/GenBank/DDBJ whole genome shotgun (WGS) entry which is preliminary data.</text>
</comment>
<evidence type="ECO:0000256" key="1">
    <source>
        <dbReference type="SAM" id="SignalP"/>
    </source>
</evidence>
<keyword evidence="3" id="KW-1185">Reference proteome</keyword>
<name>A0A211ZM73_9PROT</name>
<gene>
    <name evidence="2" type="ORF">BWR60_15655</name>
</gene>
<proteinExistence type="predicted"/>
<dbReference type="RefSeq" id="WP_088151957.1">
    <property type="nucleotide sequence ID" value="NZ_NHON01000027.1"/>
</dbReference>
<keyword evidence="1" id="KW-0732">Signal</keyword>
<sequence>MKTHLTATLLCAVAFAAVPARAATVPCEDMLKQLRAAEAAATPSDADKATVADLEAKGIERCNADDDKRADDFFAQALKILGK</sequence>
<accession>A0A211ZM73</accession>
<feature type="signal peptide" evidence="1">
    <location>
        <begin position="1"/>
        <end position="22"/>
    </location>
</feature>
<evidence type="ECO:0008006" key="4">
    <source>
        <dbReference type="Google" id="ProtNLM"/>
    </source>
</evidence>
<organism evidence="2 3">
    <name type="scientific">Inquilinus limosus</name>
    <dbReference type="NCBI Taxonomy" id="171674"/>
    <lineage>
        <taxon>Bacteria</taxon>
        <taxon>Pseudomonadati</taxon>
        <taxon>Pseudomonadota</taxon>
        <taxon>Alphaproteobacteria</taxon>
        <taxon>Rhodospirillales</taxon>
        <taxon>Rhodospirillaceae</taxon>
        <taxon>Inquilinus</taxon>
    </lineage>
</organism>
<reference evidence="3" key="1">
    <citation type="submission" date="2017-05" db="EMBL/GenBank/DDBJ databases">
        <authorList>
            <person name="Macchi M."/>
            <person name="Festa S."/>
            <person name="Coppotelli B.M."/>
            <person name="Morelli I.S."/>
        </authorList>
    </citation>
    <scope>NUCLEOTIDE SEQUENCE [LARGE SCALE GENOMIC DNA]</scope>
    <source>
        <strain evidence="3">I</strain>
    </source>
</reference>